<dbReference type="Pfam" id="PF21789">
    <property type="entry name" value="TNP-like_RNaseH_C"/>
    <property type="match status" value="1"/>
</dbReference>
<dbReference type="Pfam" id="PF21787">
    <property type="entry name" value="TNP-like_RNaseH_N"/>
    <property type="match status" value="1"/>
</dbReference>
<gene>
    <name evidence="3" type="ORF">PACLA_8A053582</name>
</gene>
<protein>
    <submittedName>
        <fullName evidence="3">Uncharacterized protein</fullName>
    </submittedName>
</protein>
<dbReference type="EMBL" id="CACRXK020010141">
    <property type="protein sequence ID" value="CAB4018727.1"/>
    <property type="molecule type" value="Genomic_DNA"/>
</dbReference>
<dbReference type="Proteomes" id="UP001152795">
    <property type="component" value="Unassembled WGS sequence"/>
</dbReference>
<evidence type="ECO:0000313" key="3">
    <source>
        <dbReference type="EMBL" id="CAB4018727.1"/>
    </source>
</evidence>
<dbReference type="InterPro" id="IPR048365">
    <property type="entry name" value="TNP-like_RNaseH_N"/>
</dbReference>
<organism evidence="3 4">
    <name type="scientific">Paramuricea clavata</name>
    <name type="common">Red gorgonian</name>
    <name type="synonym">Violescent sea-whip</name>
    <dbReference type="NCBI Taxonomy" id="317549"/>
    <lineage>
        <taxon>Eukaryota</taxon>
        <taxon>Metazoa</taxon>
        <taxon>Cnidaria</taxon>
        <taxon>Anthozoa</taxon>
        <taxon>Octocorallia</taxon>
        <taxon>Malacalcyonacea</taxon>
        <taxon>Plexauridae</taxon>
        <taxon>Paramuricea</taxon>
    </lineage>
</organism>
<comment type="caution">
    <text evidence="3">The sequence shown here is derived from an EMBL/GenBank/DDBJ whole genome shotgun (WGS) entry which is preliminary data.</text>
</comment>
<accession>A0A7D9IXR6</accession>
<proteinExistence type="predicted"/>
<evidence type="ECO:0000259" key="2">
    <source>
        <dbReference type="Pfam" id="PF21789"/>
    </source>
</evidence>
<evidence type="ECO:0000259" key="1">
    <source>
        <dbReference type="Pfam" id="PF21787"/>
    </source>
</evidence>
<feature type="domain" description="Transposable element P transposase-like RNase H C-terminal" evidence="2">
    <location>
        <begin position="423"/>
        <end position="449"/>
    </location>
</feature>
<evidence type="ECO:0000313" key="4">
    <source>
        <dbReference type="Proteomes" id="UP001152795"/>
    </source>
</evidence>
<feature type="domain" description="Transposable element P transposase-like RNase H" evidence="1">
    <location>
        <begin position="60"/>
        <end position="200"/>
    </location>
</feature>
<name>A0A7D9IXR6_PARCT</name>
<keyword evidence="4" id="KW-1185">Reference proteome</keyword>
<dbReference type="AlphaFoldDB" id="A0A7D9IXR6"/>
<dbReference type="InterPro" id="IPR048367">
    <property type="entry name" value="TNP-like_RNaseH_C"/>
</dbReference>
<sequence>MEKADHDDLSSMMLSLSAYEDVPEDMKCLWEQQKKMIKTKKNGYRWHPKLHKNKIREKVGWNDQMIQWCLDQAIAKEFNDTDYWGGFALDEMKIQENIEMTFEEGKHKLVGLVDLGKGHDAMRTLAGACDEPELATQVLQFVFLSDRGLRFPIAQFPSGNCTPSDIYFLFWEGVLKMQEYGFVVYWCVLDGAECNRQFIKMHFKGNFVEKKFVTCNIYTGKPMIFIMDPKHNIKKLQNNILKSNSSGKPRCLILNGKVITWHQFKAAFQWDQDSFSLPLHEKLTLEHFELDSAAKMRNHLAEDVLHNKMLFLMQKYQQHLDAIGNYGSTVVSAISLLEHTSAIVSLFNDKMFINSTNDERLTKLQKFYNVIAEWTDNCKESKTSFVSDKLWFDLQSMCIGFKSLVSIKLQNFPNSVVKPAIVNQDCVENHFCQVRASNGQNNNPTFLQQQSVQNSVRFGQTVISRKSNAGKPR</sequence>
<reference evidence="3" key="1">
    <citation type="submission" date="2020-04" db="EMBL/GenBank/DDBJ databases">
        <authorList>
            <person name="Alioto T."/>
            <person name="Alioto T."/>
            <person name="Gomez Garrido J."/>
        </authorList>
    </citation>
    <scope>NUCLEOTIDE SEQUENCE</scope>
    <source>
        <strain evidence="3">A484AB</strain>
    </source>
</reference>
<dbReference type="OrthoDB" id="5987487at2759"/>